<dbReference type="SUPFAM" id="SSF53901">
    <property type="entry name" value="Thiolase-like"/>
    <property type="match status" value="2"/>
</dbReference>
<dbReference type="GO" id="GO:0004315">
    <property type="term" value="F:3-oxoacyl-[acyl-carrier-protein] synthase activity"/>
    <property type="evidence" value="ECO:0007669"/>
    <property type="project" value="UniProtKB-UniRule"/>
</dbReference>
<gene>
    <name evidence="15" type="ORF">SAMN00790413_05947</name>
</gene>
<evidence type="ECO:0000256" key="1">
    <source>
        <dbReference type="ARBA" id="ARBA00005194"/>
    </source>
</evidence>
<organism evidence="15 16">
    <name type="scientific">Deinococcus hopiensis KR-140</name>
    <dbReference type="NCBI Taxonomy" id="695939"/>
    <lineage>
        <taxon>Bacteria</taxon>
        <taxon>Thermotogati</taxon>
        <taxon>Deinococcota</taxon>
        <taxon>Deinococci</taxon>
        <taxon>Deinococcales</taxon>
        <taxon>Deinococcaceae</taxon>
        <taxon>Deinococcus</taxon>
    </lineage>
</organism>
<dbReference type="Pfam" id="PF00109">
    <property type="entry name" value="ketoacyl-synt"/>
    <property type="match status" value="1"/>
</dbReference>
<dbReference type="Pfam" id="PF02801">
    <property type="entry name" value="Ketoacyl-synt_C"/>
    <property type="match status" value="1"/>
</dbReference>
<comment type="pathway">
    <text evidence="1 11">Lipid metabolism; fatty acid biosynthesis.</text>
</comment>
<evidence type="ECO:0000256" key="4">
    <source>
        <dbReference type="ARBA" id="ARBA00014657"/>
    </source>
</evidence>
<dbReference type="OrthoDB" id="9808669at2"/>
<name>A0A1W1VW06_9DEIO</name>
<evidence type="ECO:0000256" key="9">
    <source>
        <dbReference type="ARBA" id="ARBA00023160"/>
    </source>
</evidence>
<dbReference type="GO" id="GO:0030497">
    <property type="term" value="P:fatty acid elongation"/>
    <property type="evidence" value="ECO:0007669"/>
    <property type="project" value="UniProtKB-ARBA"/>
</dbReference>
<dbReference type="GO" id="GO:0005829">
    <property type="term" value="C:cytosol"/>
    <property type="evidence" value="ECO:0007669"/>
    <property type="project" value="TreeGrafter"/>
</dbReference>
<keyword evidence="7" id="KW-0276">Fatty acid metabolism</keyword>
<dbReference type="NCBIfam" id="NF005589">
    <property type="entry name" value="PRK07314.1"/>
    <property type="match status" value="1"/>
</dbReference>
<dbReference type="InterPro" id="IPR017568">
    <property type="entry name" value="3-oxoacyl-ACP_synth-2"/>
</dbReference>
<dbReference type="InterPro" id="IPR014030">
    <property type="entry name" value="Ketoacyl_synth_N"/>
</dbReference>
<feature type="active site" description="For beta-ketoacyl synthase activity" evidence="12">
    <location>
        <position position="175"/>
    </location>
</feature>
<dbReference type="PROSITE" id="PS00606">
    <property type="entry name" value="KS3_1"/>
    <property type="match status" value="1"/>
</dbReference>
<feature type="domain" description="Ketosynthase family 3 (KS3)" evidence="14">
    <location>
        <begin position="15"/>
        <end position="422"/>
    </location>
</feature>
<evidence type="ECO:0000256" key="13">
    <source>
        <dbReference type="RuleBase" id="RU003694"/>
    </source>
</evidence>
<dbReference type="EMBL" id="FWWU01000011">
    <property type="protein sequence ID" value="SMB97430.1"/>
    <property type="molecule type" value="Genomic_DNA"/>
</dbReference>
<dbReference type="AlphaFoldDB" id="A0A1W1VW06"/>
<keyword evidence="6 11" id="KW-0808">Transferase</keyword>
<comment type="similarity">
    <text evidence="2 11 13">Belongs to the thiolase-like superfamily. Beta-ketoacyl-ACP synthases family.</text>
</comment>
<dbReference type="Proteomes" id="UP000192582">
    <property type="component" value="Unassembled WGS sequence"/>
</dbReference>
<comment type="function">
    <text evidence="11">Involved in the type II fatty acid elongation cycle. Catalyzes the elongation of a wide range of acyl-ACP by the addition of two carbons from malonyl-ACP to an acyl acceptor. Can efficiently catalyze the conversion of palmitoleoyl-ACP (cis-hexadec-9-enoyl-ACP) to cis-vaccenoyl-ACP (cis-octadec-11-enoyl-ACP), an essential step in the thermal regulation of fatty acid composition.</text>
</comment>
<keyword evidence="5 11" id="KW-0444">Lipid biosynthesis</keyword>
<dbReference type="RefSeq" id="WP_084051304.1">
    <property type="nucleotide sequence ID" value="NZ_FWWU01000011.1"/>
</dbReference>
<dbReference type="InterPro" id="IPR016039">
    <property type="entry name" value="Thiolase-like"/>
</dbReference>
<reference evidence="15 16" key="1">
    <citation type="submission" date="2017-04" db="EMBL/GenBank/DDBJ databases">
        <authorList>
            <person name="Afonso C.L."/>
            <person name="Miller P.J."/>
            <person name="Scott M.A."/>
            <person name="Spackman E."/>
            <person name="Goraichik I."/>
            <person name="Dimitrov K.M."/>
            <person name="Suarez D.L."/>
            <person name="Swayne D.E."/>
        </authorList>
    </citation>
    <scope>NUCLEOTIDE SEQUENCE [LARGE SCALE GENOMIC DNA]</scope>
    <source>
        <strain evidence="15 16">KR-140</strain>
    </source>
</reference>
<evidence type="ECO:0000256" key="6">
    <source>
        <dbReference type="ARBA" id="ARBA00022679"/>
    </source>
</evidence>
<keyword evidence="9 11" id="KW-0275">Fatty acid biosynthesis</keyword>
<evidence type="ECO:0000256" key="5">
    <source>
        <dbReference type="ARBA" id="ARBA00022516"/>
    </source>
</evidence>
<evidence type="ECO:0000256" key="2">
    <source>
        <dbReference type="ARBA" id="ARBA00008467"/>
    </source>
</evidence>
<dbReference type="PANTHER" id="PTHR11712">
    <property type="entry name" value="POLYKETIDE SYNTHASE-RELATED"/>
    <property type="match status" value="1"/>
</dbReference>
<dbReference type="STRING" id="695939.SAMN00790413_05947"/>
<dbReference type="FunFam" id="3.40.47.10:FF:000029">
    <property type="entry name" value="3-oxoacyl-[acyl-carrier-protein] synthase 1"/>
    <property type="match status" value="1"/>
</dbReference>
<dbReference type="UniPathway" id="UPA00094"/>
<evidence type="ECO:0000256" key="10">
    <source>
        <dbReference type="ARBA" id="ARBA00023315"/>
    </source>
</evidence>
<comment type="catalytic activity">
    <reaction evidence="11">
        <text>a fatty acyl-[ACP] + malonyl-[ACP] + H(+) = a 3-oxoacyl-[ACP] + holo-[ACP] + CO2</text>
        <dbReference type="Rhea" id="RHEA:22836"/>
        <dbReference type="Rhea" id="RHEA-COMP:9623"/>
        <dbReference type="Rhea" id="RHEA-COMP:9685"/>
        <dbReference type="Rhea" id="RHEA-COMP:9916"/>
        <dbReference type="Rhea" id="RHEA-COMP:14125"/>
        <dbReference type="ChEBI" id="CHEBI:15378"/>
        <dbReference type="ChEBI" id="CHEBI:16526"/>
        <dbReference type="ChEBI" id="CHEBI:64479"/>
        <dbReference type="ChEBI" id="CHEBI:78449"/>
        <dbReference type="ChEBI" id="CHEBI:78776"/>
        <dbReference type="ChEBI" id="CHEBI:138651"/>
    </reaction>
</comment>
<dbReference type="FunFam" id="3.40.47.10:FF:000018">
    <property type="entry name" value="3-oxoacyl-[acyl-carrier-protein] synthase 2"/>
    <property type="match status" value="1"/>
</dbReference>
<keyword evidence="10 11" id="KW-0012">Acyltransferase</keyword>
<sequence>MTRPDLNAPIFLPSRRRVVVTGLGPVTPIGIGASAFQGAQHRGYSGIRRITRFDASDLPVRIAGEVDADLRRWVDPREARRLDRFAQLALAAAELALEDARLDPVTLDLERTGVVIGSSIGGMETWEAQTRLAFERGLSRLSPFFIPMLMANAATAHVAIRYGLQGPSTVPATACTTGADALGTALRLLQHGEADVVLAGGADALVTPLVVSAFSVMKALSTNNVSPEEASRPFSAGRDGFVLAEGAGVLVLETLEHARARSARIYAELLGFGRATDAYHVANPHPEGRGAAQAMRRALKDAGVAAEAIGYLNAHATSTPAGDRAEVLAIREVFGEHAPKLLISSTKSMTGHSLGASGAVEAIATVQALFSGVVPPTINLREPDPELTLDFVPTTAREHGAQYALSNSFAFGGHDAALLFGAFRERE</sequence>
<protein>
    <recommendedName>
        <fullName evidence="4 11">3-oxoacyl-[acyl-carrier-protein] synthase 2</fullName>
        <ecNumber evidence="3 11">2.3.1.179</ecNumber>
    </recommendedName>
</protein>
<dbReference type="Gene3D" id="3.40.47.10">
    <property type="match status" value="1"/>
</dbReference>
<evidence type="ECO:0000256" key="7">
    <source>
        <dbReference type="ARBA" id="ARBA00022832"/>
    </source>
</evidence>
<dbReference type="PANTHER" id="PTHR11712:SF336">
    <property type="entry name" value="3-OXOACYL-[ACYL-CARRIER-PROTEIN] SYNTHASE, MITOCHONDRIAL"/>
    <property type="match status" value="1"/>
</dbReference>
<accession>A0A1W1VW06</accession>
<dbReference type="NCBIfam" id="TIGR03150">
    <property type="entry name" value="fabF"/>
    <property type="match status" value="1"/>
</dbReference>
<evidence type="ECO:0000313" key="15">
    <source>
        <dbReference type="EMBL" id="SMB97430.1"/>
    </source>
</evidence>
<dbReference type="EC" id="2.3.1.179" evidence="3 11"/>
<keyword evidence="8" id="KW-0443">Lipid metabolism</keyword>
<dbReference type="CDD" id="cd00834">
    <property type="entry name" value="KAS_I_II"/>
    <property type="match status" value="1"/>
</dbReference>
<dbReference type="PIRSF" id="PIRSF000447">
    <property type="entry name" value="KAS_II"/>
    <property type="match status" value="1"/>
</dbReference>
<dbReference type="InterPro" id="IPR014031">
    <property type="entry name" value="Ketoacyl_synth_C"/>
</dbReference>
<keyword evidence="16" id="KW-1185">Reference proteome</keyword>
<proteinExistence type="inferred from homology"/>
<evidence type="ECO:0000256" key="12">
    <source>
        <dbReference type="PIRSR" id="PIRSR000447-1"/>
    </source>
</evidence>
<evidence type="ECO:0000259" key="14">
    <source>
        <dbReference type="PROSITE" id="PS52004"/>
    </source>
</evidence>
<dbReference type="InterPro" id="IPR020841">
    <property type="entry name" value="PKS_Beta-ketoAc_synthase_dom"/>
</dbReference>
<evidence type="ECO:0000313" key="16">
    <source>
        <dbReference type="Proteomes" id="UP000192582"/>
    </source>
</evidence>
<evidence type="ECO:0000256" key="3">
    <source>
        <dbReference type="ARBA" id="ARBA00012356"/>
    </source>
</evidence>
<dbReference type="InterPro" id="IPR000794">
    <property type="entry name" value="Beta-ketoacyl_synthase"/>
</dbReference>
<comment type="catalytic activity">
    <reaction evidence="11">
        <text>(9Z)-hexadecenoyl-[ACP] + malonyl-[ACP] + H(+) = 3-oxo-(11Z)-octadecenoyl-[ACP] + holo-[ACP] + CO2</text>
        <dbReference type="Rhea" id="RHEA:55040"/>
        <dbReference type="Rhea" id="RHEA-COMP:9623"/>
        <dbReference type="Rhea" id="RHEA-COMP:9685"/>
        <dbReference type="Rhea" id="RHEA-COMP:10800"/>
        <dbReference type="Rhea" id="RHEA-COMP:14074"/>
        <dbReference type="ChEBI" id="CHEBI:15378"/>
        <dbReference type="ChEBI" id="CHEBI:16526"/>
        <dbReference type="ChEBI" id="CHEBI:64479"/>
        <dbReference type="ChEBI" id="CHEBI:78449"/>
        <dbReference type="ChEBI" id="CHEBI:83989"/>
        <dbReference type="ChEBI" id="CHEBI:138538"/>
        <dbReference type="EC" id="2.3.1.179"/>
    </reaction>
</comment>
<dbReference type="InterPro" id="IPR018201">
    <property type="entry name" value="Ketoacyl_synth_AS"/>
</dbReference>
<dbReference type="PROSITE" id="PS52004">
    <property type="entry name" value="KS3_2"/>
    <property type="match status" value="1"/>
</dbReference>
<evidence type="ECO:0000256" key="11">
    <source>
        <dbReference type="PIRNR" id="PIRNR000447"/>
    </source>
</evidence>
<dbReference type="SMART" id="SM00825">
    <property type="entry name" value="PKS_KS"/>
    <property type="match status" value="1"/>
</dbReference>
<evidence type="ECO:0000256" key="8">
    <source>
        <dbReference type="ARBA" id="ARBA00023098"/>
    </source>
</evidence>